<feature type="region of interest" description="Disordered" evidence="4">
    <location>
        <begin position="279"/>
        <end position="299"/>
    </location>
</feature>
<comment type="similarity">
    <text evidence="1">Belongs to the FAM161 family.</text>
</comment>
<dbReference type="VEuPathDB" id="TriTrypDB:TRSC58_03953"/>
<dbReference type="OrthoDB" id="2150121at2759"/>
<protein>
    <submittedName>
        <fullName evidence="5">Uncharacterized protein</fullName>
    </submittedName>
</protein>
<proteinExistence type="inferred from homology"/>
<dbReference type="InterPro" id="IPR051655">
    <property type="entry name" value="FAM161"/>
</dbReference>
<dbReference type="PANTHER" id="PTHR21501:SF1">
    <property type="entry name" value="PROTEIN FAM-161"/>
    <property type="match status" value="1"/>
</dbReference>
<dbReference type="Proteomes" id="UP000283634">
    <property type="component" value="Unassembled WGS sequence"/>
</dbReference>
<accession>A0A422P2Z7</accession>
<feature type="region of interest" description="Disordered" evidence="4">
    <location>
        <begin position="444"/>
        <end position="492"/>
    </location>
</feature>
<dbReference type="GeneID" id="40324438"/>
<evidence type="ECO:0000313" key="5">
    <source>
        <dbReference type="EMBL" id="RNF12088.1"/>
    </source>
</evidence>
<dbReference type="Pfam" id="PF10595">
    <property type="entry name" value="FAM161A_B"/>
    <property type="match status" value="2"/>
</dbReference>
<evidence type="ECO:0000313" key="6">
    <source>
        <dbReference type="Proteomes" id="UP000283634"/>
    </source>
</evidence>
<keyword evidence="6" id="KW-1185">Reference proteome</keyword>
<evidence type="ECO:0000256" key="4">
    <source>
        <dbReference type="SAM" id="MobiDB-lite"/>
    </source>
</evidence>
<dbReference type="AlphaFoldDB" id="A0A422P2Z7"/>
<dbReference type="RefSeq" id="XP_029242555.1">
    <property type="nucleotide sequence ID" value="XM_029377582.1"/>
</dbReference>
<organism evidence="5 6">
    <name type="scientific">Trypanosoma rangeli</name>
    <dbReference type="NCBI Taxonomy" id="5698"/>
    <lineage>
        <taxon>Eukaryota</taxon>
        <taxon>Discoba</taxon>
        <taxon>Euglenozoa</taxon>
        <taxon>Kinetoplastea</taxon>
        <taxon>Metakinetoplastina</taxon>
        <taxon>Trypanosomatida</taxon>
        <taxon>Trypanosomatidae</taxon>
        <taxon>Trypanosoma</taxon>
        <taxon>Herpetosoma</taxon>
    </lineage>
</organism>
<evidence type="ECO:0000256" key="3">
    <source>
        <dbReference type="SAM" id="Coils"/>
    </source>
</evidence>
<dbReference type="GO" id="GO:0005929">
    <property type="term" value="C:cilium"/>
    <property type="evidence" value="ECO:0007669"/>
    <property type="project" value="TreeGrafter"/>
</dbReference>
<sequence length="492" mass="55680">MEELLEREIEDLKRQQQQLEHELMAIDELGICTPSGGVVNANAPETAPAGIAATGDGVPLGERMAQMEEQRRRYQRESNKALRRYFDAVSGYPQYQAKRERLLNSARPFSFEWRELQKEQRIQTRRREEERCQQEQALHQTLNHRFKANPVPPSTYMNKYDLMLEEWRQRRAAVEALALEKAERMRAETELVRLSAESMRQVREVMGVRHDTKAQRAKDAAFEVRHRRRVEEIREIPLEVKMKLWPALQEHEQVRLECIKQRAAERLTQLEGVRHSAMVEGDTQLQQQKQRQSQPQVGVMPPPVVPVGGPIEAPVVPQMIRVGNVSAAAGAGGGATIAQPSVPTPVVASAAAAGEEGATSVTQQPRKRCDKNSDPSKYNRNMIFKPQIRGGVPDFNTMWAEDRLMMAERKRKLRPTEVQPFNLTHSSKETIVRGRSALPAKRFMSSTRSGQRCRSVANEVKATRPTSQPAGGDNEDCPQGDSRPCNTHAGRL</sequence>
<reference evidence="5 6" key="1">
    <citation type="journal article" date="2018" name="BMC Genomics">
        <title>Genomic comparison of Trypanosoma conorhini and Trypanosoma rangeli to Trypanosoma cruzi strains of high and low virulence.</title>
        <authorList>
            <person name="Bradwell K.R."/>
            <person name="Koparde V.N."/>
            <person name="Matveyev A.V."/>
            <person name="Serrano M.G."/>
            <person name="Alves J.M."/>
            <person name="Parikh H."/>
            <person name="Huang B."/>
            <person name="Lee V."/>
            <person name="Espinosa-Alvarez O."/>
            <person name="Ortiz P.A."/>
            <person name="Costa-Martins A.G."/>
            <person name="Teixeira M.M."/>
            <person name="Buck G.A."/>
        </authorList>
    </citation>
    <scope>NUCLEOTIDE SEQUENCE [LARGE SCALE GENOMIC DNA]</scope>
    <source>
        <strain evidence="5 6">AM80</strain>
    </source>
</reference>
<keyword evidence="2 3" id="KW-0175">Coiled coil</keyword>
<dbReference type="InterPro" id="IPR019579">
    <property type="entry name" value="FAM161A/B"/>
</dbReference>
<dbReference type="EMBL" id="MKGL01000009">
    <property type="protein sequence ID" value="RNF12088.1"/>
    <property type="molecule type" value="Genomic_DNA"/>
</dbReference>
<gene>
    <name evidence="5" type="ORF">TraAM80_00505</name>
</gene>
<dbReference type="OMA" id="WRRYNPQ"/>
<dbReference type="PANTHER" id="PTHR21501">
    <property type="entry name" value="PROTEIN FAM-161"/>
    <property type="match status" value="1"/>
</dbReference>
<dbReference type="GO" id="GO:0044782">
    <property type="term" value="P:cilium organization"/>
    <property type="evidence" value="ECO:0007669"/>
    <property type="project" value="TreeGrafter"/>
</dbReference>
<comment type="caution">
    <text evidence="5">The sequence shown here is derived from an EMBL/GenBank/DDBJ whole genome shotgun (WGS) entry which is preliminary data.</text>
</comment>
<name>A0A422P2Z7_TRYRA</name>
<evidence type="ECO:0000256" key="2">
    <source>
        <dbReference type="ARBA" id="ARBA00023054"/>
    </source>
</evidence>
<feature type="region of interest" description="Disordered" evidence="4">
    <location>
        <begin position="355"/>
        <end position="379"/>
    </location>
</feature>
<evidence type="ECO:0000256" key="1">
    <source>
        <dbReference type="ARBA" id="ARBA00006663"/>
    </source>
</evidence>
<dbReference type="GO" id="GO:0005856">
    <property type="term" value="C:cytoskeleton"/>
    <property type="evidence" value="ECO:0007669"/>
    <property type="project" value="UniProtKB-ARBA"/>
</dbReference>
<feature type="compositionally biased region" description="Low complexity" evidence="4">
    <location>
        <begin position="284"/>
        <end position="299"/>
    </location>
</feature>
<feature type="coiled-coil region" evidence="3">
    <location>
        <begin position="2"/>
        <end position="29"/>
    </location>
</feature>